<keyword evidence="3 5" id="KW-0808">Transferase</keyword>
<evidence type="ECO:0000256" key="1">
    <source>
        <dbReference type="ARBA" id="ARBA00006739"/>
    </source>
</evidence>
<dbReference type="Proteomes" id="UP000265497">
    <property type="component" value="Unassembled WGS sequence"/>
</dbReference>
<sequence length="297" mass="34126">MKGISVVIPTLHRSEFLQNTIKDLLIQDFVHPYEIIIVDQSTNFDSTIDDYARQYDNIKYYHITDFRGLPEARNFGWQCTTYEYILYIDDDIQCDQTLLSEHFKYLQKEDIGVVAGGITEVHKENTDVKVGKFVSKTASPLAGFHKKGCFEVDHAKGANFSTKKEILRQVGGVDENLTKGAALYEETDFCLRVKKMGYKILFNSQAHLYHLAAATGGCRVEEIEKYLYSLVRNRSLIIERHIKGFNKMSSELYLLKLVLAYVWAYKKKSLLNIYHAARKEGKIAGKTSVKCTTYRDE</sequence>
<reference evidence="5 6" key="1">
    <citation type="submission" date="2017-08" db="EMBL/GenBank/DDBJ databases">
        <title>Capnocytophaga canis 17-158 assembly.</title>
        <authorList>
            <person name="Gulvik C.A."/>
        </authorList>
    </citation>
    <scope>NUCLEOTIDE SEQUENCE [LARGE SCALE GENOMIC DNA]</scope>
    <source>
        <strain evidence="5 6">17-158</strain>
    </source>
</reference>
<evidence type="ECO:0000256" key="3">
    <source>
        <dbReference type="ARBA" id="ARBA00022679"/>
    </source>
</evidence>
<evidence type="ECO:0000256" key="2">
    <source>
        <dbReference type="ARBA" id="ARBA00022676"/>
    </source>
</evidence>
<evidence type="ECO:0000259" key="4">
    <source>
        <dbReference type="Pfam" id="PF00535"/>
    </source>
</evidence>
<comment type="similarity">
    <text evidence="1">Belongs to the glycosyltransferase 2 family.</text>
</comment>
<dbReference type="Pfam" id="PF00535">
    <property type="entry name" value="Glycos_transf_2"/>
    <property type="match status" value="1"/>
</dbReference>
<dbReference type="InterPro" id="IPR001173">
    <property type="entry name" value="Glyco_trans_2-like"/>
</dbReference>
<keyword evidence="2" id="KW-0328">Glycosyltransferase</keyword>
<name>A0A3A1YDQ3_9FLAO</name>
<dbReference type="RefSeq" id="WP_119652710.1">
    <property type="nucleotide sequence ID" value="NZ_BOQK01000010.1"/>
</dbReference>
<evidence type="ECO:0000313" key="6">
    <source>
        <dbReference type="Proteomes" id="UP000265497"/>
    </source>
</evidence>
<comment type="caution">
    <text evidence="5">The sequence shown here is derived from an EMBL/GenBank/DDBJ whole genome shotgun (WGS) entry which is preliminary data.</text>
</comment>
<dbReference type="PANTHER" id="PTHR43179:SF12">
    <property type="entry name" value="GALACTOFURANOSYLTRANSFERASE GLFT2"/>
    <property type="match status" value="1"/>
</dbReference>
<dbReference type="AlphaFoldDB" id="A0A3A1YDQ3"/>
<dbReference type="SUPFAM" id="SSF53448">
    <property type="entry name" value="Nucleotide-diphospho-sugar transferases"/>
    <property type="match status" value="1"/>
</dbReference>
<protein>
    <submittedName>
        <fullName evidence="5">Glycosyltransferase</fullName>
    </submittedName>
</protein>
<dbReference type="GO" id="GO:0016757">
    <property type="term" value="F:glycosyltransferase activity"/>
    <property type="evidence" value="ECO:0007669"/>
    <property type="project" value="UniProtKB-KW"/>
</dbReference>
<dbReference type="InterPro" id="IPR029044">
    <property type="entry name" value="Nucleotide-diphossugar_trans"/>
</dbReference>
<feature type="domain" description="Glycosyltransferase 2-like" evidence="4">
    <location>
        <begin position="5"/>
        <end position="138"/>
    </location>
</feature>
<accession>A0A3A1YDQ3</accession>
<evidence type="ECO:0000313" key="5">
    <source>
        <dbReference type="EMBL" id="RIY36292.1"/>
    </source>
</evidence>
<organism evidence="5 6">
    <name type="scientific">Capnocytophaga canis</name>
    <dbReference type="NCBI Taxonomy" id="1848903"/>
    <lineage>
        <taxon>Bacteria</taxon>
        <taxon>Pseudomonadati</taxon>
        <taxon>Bacteroidota</taxon>
        <taxon>Flavobacteriia</taxon>
        <taxon>Flavobacteriales</taxon>
        <taxon>Flavobacteriaceae</taxon>
        <taxon>Capnocytophaga</taxon>
    </lineage>
</organism>
<proteinExistence type="inferred from homology"/>
<gene>
    <name evidence="5" type="ORF">CKY20_07320</name>
</gene>
<dbReference type="PANTHER" id="PTHR43179">
    <property type="entry name" value="RHAMNOSYLTRANSFERASE WBBL"/>
    <property type="match status" value="1"/>
</dbReference>
<dbReference type="EMBL" id="NSDI01000006">
    <property type="protein sequence ID" value="RIY36292.1"/>
    <property type="molecule type" value="Genomic_DNA"/>
</dbReference>
<dbReference type="Gene3D" id="3.90.550.10">
    <property type="entry name" value="Spore Coat Polysaccharide Biosynthesis Protein SpsA, Chain A"/>
    <property type="match status" value="1"/>
</dbReference>